<dbReference type="InterPro" id="IPR051393">
    <property type="entry name" value="ABC_transporter_permease"/>
</dbReference>
<evidence type="ECO:0000256" key="2">
    <source>
        <dbReference type="ARBA" id="ARBA00022448"/>
    </source>
</evidence>
<dbReference type="PROSITE" id="PS50928">
    <property type="entry name" value="ABC_TM1"/>
    <property type="match status" value="1"/>
</dbReference>
<feature type="transmembrane region" description="Helical" evidence="7">
    <location>
        <begin position="47"/>
        <end position="73"/>
    </location>
</feature>
<evidence type="ECO:0000256" key="1">
    <source>
        <dbReference type="ARBA" id="ARBA00004651"/>
    </source>
</evidence>
<dbReference type="PANTHER" id="PTHR30193">
    <property type="entry name" value="ABC TRANSPORTER PERMEASE PROTEIN"/>
    <property type="match status" value="1"/>
</dbReference>
<feature type="compositionally biased region" description="Low complexity" evidence="8">
    <location>
        <begin position="15"/>
        <end position="24"/>
    </location>
</feature>
<comment type="similarity">
    <text evidence="7">Belongs to the binding-protein-dependent transport system permease family.</text>
</comment>
<dbReference type="SUPFAM" id="SSF161098">
    <property type="entry name" value="MetI-like"/>
    <property type="match status" value="1"/>
</dbReference>
<feature type="region of interest" description="Disordered" evidence="8">
    <location>
        <begin position="1"/>
        <end position="39"/>
    </location>
</feature>
<feature type="transmembrane region" description="Helical" evidence="7">
    <location>
        <begin position="192"/>
        <end position="212"/>
    </location>
</feature>
<evidence type="ECO:0000256" key="5">
    <source>
        <dbReference type="ARBA" id="ARBA00022989"/>
    </source>
</evidence>
<keyword evidence="4 7" id="KW-0812">Transmembrane</keyword>
<dbReference type="RefSeq" id="WP_377198622.1">
    <property type="nucleotide sequence ID" value="NZ_JBHUHF010000001.1"/>
</dbReference>
<sequence>MTMSATTTERGRQAGRGSVRGAAAAPPPARGGAGKPSRSRADTRAGYAFLSPWLLGFVLLTAGPMLMSLYLAFTDYNLFRAPQFVGIDNFTALFEDPRFLKSAQVTAIYVFVGVPVKLAAALAVAMLLNAKHRGQGAYRSMFYAPSLIGASVSVAIVWRAMFIDEGIADQVQQFFGLPGGGWVGNPSMTMPMMILLAVWQFGAPMVIFLAGLKQIPAELHEAASVDGAGPIRRFVSVTIPMLSPVLFFNLLLETIGAFQVFSSAFIISGGTGGPADSTLFYTFYLYIKGFTEFRMGYASAMAWVLVLVVGIITAVLFRTSRAWVHYTGDVR</sequence>
<accession>A0ABW4VBU9</accession>
<dbReference type="Pfam" id="PF00528">
    <property type="entry name" value="BPD_transp_1"/>
    <property type="match status" value="1"/>
</dbReference>
<dbReference type="Proteomes" id="UP001597338">
    <property type="component" value="Unassembled WGS sequence"/>
</dbReference>
<dbReference type="PANTHER" id="PTHR30193:SF1">
    <property type="entry name" value="ABC TRANSPORTER PERMEASE PROTEIN YESP-RELATED"/>
    <property type="match status" value="1"/>
</dbReference>
<evidence type="ECO:0000259" key="9">
    <source>
        <dbReference type="PROSITE" id="PS50928"/>
    </source>
</evidence>
<evidence type="ECO:0000256" key="6">
    <source>
        <dbReference type="ARBA" id="ARBA00023136"/>
    </source>
</evidence>
<keyword evidence="3" id="KW-1003">Cell membrane</keyword>
<dbReference type="SUPFAM" id="SSF160964">
    <property type="entry name" value="MalF N-terminal region-like"/>
    <property type="match status" value="1"/>
</dbReference>
<feature type="transmembrane region" description="Helical" evidence="7">
    <location>
        <begin position="264"/>
        <end position="286"/>
    </location>
</feature>
<keyword evidence="6 7" id="KW-0472">Membrane</keyword>
<organism evidence="10 11">
    <name type="scientific">Promicromonospora aerolata</name>
    <dbReference type="NCBI Taxonomy" id="195749"/>
    <lineage>
        <taxon>Bacteria</taxon>
        <taxon>Bacillati</taxon>
        <taxon>Actinomycetota</taxon>
        <taxon>Actinomycetes</taxon>
        <taxon>Micrococcales</taxon>
        <taxon>Promicromonosporaceae</taxon>
        <taxon>Promicromonospora</taxon>
    </lineage>
</organism>
<keyword evidence="11" id="KW-1185">Reference proteome</keyword>
<evidence type="ECO:0000313" key="10">
    <source>
        <dbReference type="EMBL" id="MFD2026815.1"/>
    </source>
</evidence>
<dbReference type="InterPro" id="IPR000515">
    <property type="entry name" value="MetI-like"/>
</dbReference>
<evidence type="ECO:0000256" key="7">
    <source>
        <dbReference type="RuleBase" id="RU363032"/>
    </source>
</evidence>
<name>A0ABW4VBU9_9MICO</name>
<dbReference type="EMBL" id="JBHUHF010000001">
    <property type="protein sequence ID" value="MFD2026815.1"/>
    <property type="molecule type" value="Genomic_DNA"/>
</dbReference>
<dbReference type="CDD" id="cd06261">
    <property type="entry name" value="TM_PBP2"/>
    <property type="match status" value="1"/>
</dbReference>
<dbReference type="InterPro" id="IPR035906">
    <property type="entry name" value="MetI-like_sf"/>
</dbReference>
<feature type="transmembrane region" description="Helical" evidence="7">
    <location>
        <begin position="107"/>
        <end position="130"/>
    </location>
</feature>
<evidence type="ECO:0000313" key="11">
    <source>
        <dbReference type="Proteomes" id="UP001597338"/>
    </source>
</evidence>
<feature type="transmembrane region" description="Helical" evidence="7">
    <location>
        <begin position="233"/>
        <end position="252"/>
    </location>
</feature>
<feature type="transmembrane region" description="Helical" evidence="7">
    <location>
        <begin position="142"/>
        <end position="161"/>
    </location>
</feature>
<evidence type="ECO:0000256" key="4">
    <source>
        <dbReference type="ARBA" id="ARBA00022692"/>
    </source>
</evidence>
<protein>
    <submittedName>
        <fullName evidence="10">Carbohydrate ABC transporter permease</fullName>
    </submittedName>
</protein>
<comment type="caution">
    <text evidence="10">The sequence shown here is derived from an EMBL/GenBank/DDBJ whole genome shotgun (WGS) entry which is preliminary data.</text>
</comment>
<feature type="transmembrane region" description="Helical" evidence="7">
    <location>
        <begin position="298"/>
        <end position="317"/>
    </location>
</feature>
<evidence type="ECO:0000256" key="3">
    <source>
        <dbReference type="ARBA" id="ARBA00022475"/>
    </source>
</evidence>
<evidence type="ECO:0000256" key="8">
    <source>
        <dbReference type="SAM" id="MobiDB-lite"/>
    </source>
</evidence>
<keyword evidence="5 7" id="KW-1133">Transmembrane helix</keyword>
<keyword evidence="2 7" id="KW-0813">Transport</keyword>
<dbReference type="Gene3D" id="1.10.3720.10">
    <property type="entry name" value="MetI-like"/>
    <property type="match status" value="1"/>
</dbReference>
<gene>
    <name evidence="10" type="ORF">ACFSL2_14965</name>
</gene>
<feature type="domain" description="ABC transmembrane type-1" evidence="9">
    <location>
        <begin position="99"/>
        <end position="316"/>
    </location>
</feature>
<reference evidence="11" key="1">
    <citation type="journal article" date="2019" name="Int. J. Syst. Evol. Microbiol.">
        <title>The Global Catalogue of Microorganisms (GCM) 10K type strain sequencing project: providing services to taxonomists for standard genome sequencing and annotation.</title>
        <authorList>
            <consortium name="The Broad Institute Genomics Platform"/>
            <consortium name="The Broad Institute Genome Sequencing Center for Infectious Disease"/>
            <person name="Wu L."/>
            <person name="Ma J."/>
        </authorList>
    </citation>
    <scope>NUCLEOTIDE SEQUENCE [LARGE SCALE GENOMIC DNA]</scope>
    <source>
        <strain evidence="11">CCM 7043</strain>
    </source>
</reference>
<comment type="subcellular location">
    <subcellularLocation>
        <location evidence="1 7">Cell membrane</location>
        <topology evidence="1 7">Multi-pass membrane protein</topology>
    </subcellularLocation>
</comment>
<proteinExistence type="inferred from homology"/>